<keyword evidence="4" id="KW-1185">Reference proteome</keyword>
<feature type="domain" description="Amidohydrolase-related" evidence="2">
    <location>
        <begin position="9"/>
        <end position="311"/>
    </location>
</feature>
<dbReference type="InterPro" id="IPR006680">
    <property type="entry name" value="Amidohydro-rel"/>
</dbReference>
<evidence type="ECO:0000313" key="3">
    <source>
        <dbReference type="EMBL" id="GAA5176408.1"/>
    </source>
</evidence>
<reference evidence="4" key="1">
    <citation type="journal article" date="2019" name="Int. J. Syst. Evol. Microbiol.">
        <title>The Global Catalogue of Microorganisms (GCM) 10K type strain sequencing project: providing services to taxonomists for standard genome sequencing and annotation.</title>
        <authorList>
            <consortium name="The Broad Institute Genomics Platform"/>
            <consortium name="The Broad Institute Genome Sequencing Center for Infectious Disease"/>
            <person name="Wu L."/>
            <person name="Ma J."/>
        </authorList>
    </citation>
    <scope>NUCLEOTIDE SEQUENCE [LARGE SCALE GENOMIC DNA]</scope>
    <source>
        <strain evidence="4">JCM 18303</strain>
    </source>
</reference>
<dbReference type="Gene3D" id="3.20.20.140">
    <property type="entry name" value="Metal-dependent hydrolases"/>
    <property type="match status" value="1"/>
</dbReference>
<organism evidence="3 4">
    <name type="scientific">Pseudonocardia eucalypti</name>
    <dbReference type="NCBI Taxonomy" id="648755"/>
    <lineage>
        <taxon>Bacteria</taxon>
        <taxon>Bacillati</taxon>
        <taxon>Actinomycetota</taxon>
        <taxon>Actinomycetes</taxon>
        <taxon>Pseudonocardiales</taxon>
        <taxon>Pseudonocardiaceae</taxon>
        <taxon>Pseudonocardia</taxon>
    </lineage>
</organism>
<dbReference type="CDD" id="cd01292">
    <property type="entry name" value="metallo-dependent_hydrolases"/>
    <property type="match status" value="1"/>
</dbReference>
<dbReference type="PANTHER" id="PTHR21240:SF28">
    <property type="entry name" value="ISO-OROTATE DECARBOXYLASE (EUROFUNG)"/>
    <property type="match status" value="1"/>
</dbReference>
<dbReference type="InterPro" id="IPR032465">
    <property type="entry name" value="ACMSD"/>
</dbReference>
<dbReference type="Proteomes" id="UP001428817">
    <property type="component" value="Unassembled WGS sequence"/>
</dbReference>
<keyword evidence="1" id="KW-0456">Lyase</keyword>
<dbReference type="Pfam" id="PF04909">
    <property type="entry name" value="Amidohydro_2"/>
    <property type="match status" value="1"/>
</dbReference>
<protein>
    <submittedName>
        <fullName evidence="3">Amidohydrolase family protein</fullName>
    </submittedName>
</protein>
<dbReference type="SUPFAM" id="SSF51556">
    <property type="entry name" value="Metallo-dependent hydrolases"/>
    <property type="match status" value="1"/>
</dbReference>
<name>A0ABP9RET0_9PSEU</name>
<dbReference type="InterPro" id="IPR032466">
    <property type="entry name" value="Metal_Hydrolase"/>
</dbReference>
<evidence type="ECO:0000313" key="4">
    <source>
        <dbReference type="Proteomes" id="UP001428817"/>
    </source>
</evidence>
<evidence type="ECO:0000259" key="2">
    <source>
        <dbReference type="Pfam" id="PF04909"/>
    </source>
</evidence>
<sequence>MPRQSGELIDVHHHAVPREYLRALADIGVTVSVPGVPFPAWEPADSLAVMEAAGIRAAALSITAPGVAGATGADAERIARVANQSLAEVVREHPGRFGAFALLPLPDVPAALREAEHALDELGLDGLGFYSNAQGLYLGDPELEPLMALLAERGVPAFVHPAQPVALGRPGHLPASVLEFPVETTRAVANLLFSGTLDRHPGLKLIFTHAGGTVPFLANRLANAAVIDPGLADRPPADTMASLRRLHYDVAMSATSSQLRMLHDVVGAERIVFGSDFPFMPFAEAVGTAEGLREYPGFTDEQRRMVAHGTAGGLLYRLAEVAAR</sequence>
<accession>A0ABP9RET0</accession>
<evidence type="ECO:0000256" key="1">
    <source>
        <dbReference type="ARBA" id="ARBA00023239"/>
    </source>
</evidence>
<dbReference type="PANTHER" id="PTHR21240">
    <property type="entry name" value="2-AMINO-3-CARBOXYLMUCONATE-6-SEMIALDEHYDE DECARBOXYLASE"/>
    <property type="match status" value="1"/>
</dbReference>
<dbReference type="RefSeq" id="WP_185065774.1">
    <property type="nucleotide sequence ID" value="NZ_BAABJP010000068.1"/>
</dbReference>
<proteinExistence type="predicted"/>
<gene>
    <name evidence="3" type="ORF">GCM10023321_84720</name>
</gene>
<dbReference type="EMBL" id="BAABJP010000068">
    <property type="protein sequence ID" value="GAA5176408.1"/>
    <property type="molecule type" value="Genomic_DNA"/>
</dbReference>
<comment type="caution">
    <text evidence="3">The sequence shown here is derived from an EMBL/GenBank/DDBJ whole genome shotgun (WGS) entry which is preliminary data.</text>
</comment>